<organism evidence="2 3">
    <name type="scientific">Abeliophyllum distichum</name>
    <dbReference type="NCBI Taxonomy" id="126358"/>
    <lineage>
        <taxon>Eukaryota</taxon>
        <taxon>Viridiplantae</taxon>
        <taxon>Streptophyta</taxon>
        <taxon>Embryophyta</taxon>
        <taxon>Tracheophyta</taxon>
        <taxon>Spermatophyta</taxon>
        <taxon>Magnoliopsida</taxon>
        <taxon>eudicotyledons</taxon>
        <taxon>Gunneridae</taxon>
        <taxon>Pentapetalae</taxon>
        <taxon>asterids</taxon>
        <taxon>lamiids</taxon>
        <taxon>Lamiales</taxon>
        <taxon>Oleaceae</taxon>
        <taxon>Forsythieae</taxon>
        <taxon>Abeliophyllum</taxon>
    </lineage>
</organism>
<evidence type="ECO:0000256" key="1">
    <source>
        <dbReference type="SAM" id="Phobius"/>
    </source>
</evidence>
<keyword evidence="1" id="KW-1133">Transmembrane helix</keyword>
<protein>
    <submittedName>
        <fullName evidence="2">Uncharacterized protein</fullName>
    </submittedName>
</protein>
<reference evidence="3" key="1">
    <citation type="submission" date="2024-07" db="EMBL/GenBank/DDBJ databases">
        <title>Two chromosome-level genome assemblies of Korean endemic species Abeliophyllum distichum and Forsythia ovata (Oleaceae).</title>
        <authorList>
            <person name="Jang H."/>
        </authorList>
    </citation>
    <scope>NUCLEOTIDE SEQUENCE [LARGE SCALE GENOMIC DNA]</scope>
</reference>
<dbReference type="EMBL" id="JBFOLK010000008">
    <property type="protein sequence ID" value="KAL2492403.1"/>
    <property type="molecule type" value="Genomic_DNA"/>
</dbReference>
<comment type="caution">
    <text evidence="2">The sequence shown here is derived from an EMBL/GenBank/DDBJ whole genome shotgun (WGS) entry which is preliminary data.</text>
</comment>
<name>A0ABD1RVS0_9LAMI</name>
<dbReference type="AlphaFoldDB" id="A0ABD1RVS0"/>
<keyword evidence="1" id="KW-0472">Membrane</keyword>
<feature type="transmembrane region" description="Helical" evidence="1">
    <location>
        <begin position="67"/>
        <end position="88"/>
    </location>
</feature>
<accession>A0ABD1RVS0</accession>
<evidence type="ECO:0000313" key="2">
    <source>
        <dbReference type="EMBL" id="KAL2492403.1"/>
    </source>
</evidence>
<gene>
    <name evidence="2" type="ORF">Adt_28031</name>
</gene>
<dbReference type="Proteomes" id="UP001604336">
    <property type="component" value="Unassembled WGS sequence"/>
</dbReference>
<keyword evidence="3" id="KW-1185">Reference proteome</keyword>
<evidence type="ECO:0000313" key="3">
    <source>
        <dbReference type="Proteomes" id="UP001604336"/>
    </source>
</evidence>
<proteinExistence type="predicted"/>
<sequence length="101" mass="11593">MAKYYNSKVKKRSFHVNDFVLNKVFQANREVGSGTLGPLGNDLTRLSKRFGLEPIDWMIQREVRRGILGISLIYAHIISSFSLHFFIFQHSFQPCSGAVLF</sequence>
<keyword evidence="1" id="KW-0812">Transmembrane</keyword>